<reference evidence="1 2" key="1">
    <citation type="journal article" date="2018" name="Front. Microbiol.">
        <title>Phylogeny of Vibrio vulnificus from the Analysis of the Core-Genome: Implications for Intra-Species Taxonomy.</title>
        <authorList>
            <person name="Roig F.J."/>
            <person name="Gonzalez-Candelas F."/>
            <person name="Sanjuan E."/>
            <person name="Fouz B."/>
            <person name="Feil E.J."/>
            <person name="Llorens C."/>
            <person name="Baker-Austin C."/>
            <person name="Oliver J.D."/>
            <person name="Danin-Poleg Y."/>
            <person name="Gibas C.J."/>
            <person name="Kashi Y."/>
            <person name="Gulig P.A."/>
            <person name="Morrison S.S."/>
            <person name="Amaro C."/>
        </authorList>
    </citation>
    <scope>NUCLEOTIDE SEQUENCE [LARGE SCALE GENOMIC DNA]</scope>
    <source>
        <strain evidence="1 2">CECT4608</strain>
    </source>
</reference>
<evidence type="ECO:0000313" key="2">
    <source>
        <dbReference type="Proteomes" id="UP000237466"/>
    </source>
</evidence>
<dbReference type="EMBL" id="PDGH01000034">
    <property type="protein sequence ID" value="POB49485.1"/>
    <property type="molecule type" value="Genomic_DNA"/>
</dbReference>
<organism evidence="1 2">
    <name type="scientific">Vibrio vulnificus</name>
    <dbReference type="NCBI Taxonomy" id="672"/>
    <lineage>
        <taxon>Bacteria</taxon>
        <taxon>Pseudomonadati</taxon>
        <taxon>Pseudomonadota</taxon>
        <taxon>Gammaproteobacteria</taxon>
        <taxon>Vibrionales</taxon>
        <taxon>Vibrionaceae</taxon>
        <taxon>Vibrio</taxon>
    </lineage>
</organism>
<sequence>MDKLKMINKIMDLIWIISCDHDLIYIRITWDQNGWLCTGDAKCKSYYLDNYRKNTGSSLFYPQMDRVIFRRIDDGICRKVIHRREKRGSASPAIGIKTARYAVLAKLRRRLLVRYG</sequence>
<dbReference type="AlphaFoldDB" id="A0A2S3R732"/>
<comment type="caution">
    <text evidence="1">The sequence shown here is derived from an EMBL/GenBank/DDBJ whole genome shotgun (WGS) entry which is preliminary data.</text>
</comment>
<name>A0A2S3R732_VIBVL</name>
<proteinExistence type="predicted"/>
<protein>
    <submittedName>
        <fullName evidence="1">Uncharacterized protein</fullName>
    </submittedName>
</protein>
<accession>A0A2S3R732</accession>
<evidence type="ECO:0000313" key="1">
    <source>
        <dbReference type="EMBL" id="POB49485.1"/>
    </source>
</evidence>
<gene>
    <name evidence="1" type="ORF">CRN52_03770</name>
</gene>
<dbReference type="Proteomes" id="UP000237466">
    <property type="component" value="Unassembled WGS sequence"/>
</dbReference>